<evidence type="ECO:0000313" key="2">
    <source>
        <dbReference type="Proteomes" id="UP000266934"/>
    </source>
</evidence>
<reference evidence="1 2" key="1">
    <citation type="submission" date="2018-08" db="EMBL/GenBank/DDBJ databases">
        <title>Complete genome sequencing of Blastochloris tepida GI.</title>
        <authorList>
            <person name="Tsukatani Y."/>
            <person name="Mori H."/>
        </authorList>
    </citation>
    <scope>NUCLEOTIDE SEQUENCE [LARGE SCALE GENOMIC DNA]</scope>
    <source>
        <strain evidence="1 2">GI</strain>
    </source>
</reference>
<dbReference type="KEGG" id="blag:BLTE_29570"/>
<protein>
    <submittedName>
        <fullName evidence="1">Uncharacterized protein</fullName>
    </submittedName>
</protein>
<keyword evidence="2" id="KW-1185">Reference proteome</keyword>
<dbReference type="EMBL" id="AP018907">
    <property type="protein sequence ID" value="BBF94272.1"/>
    <property type="molecule type" value="Genomic_DNA"/>
</dbReference>
<evidence type="ECO:0000313" key="1">
    <source>
        <dbReference type="EMBL" id="BBF94272.1"/>
    </source>
</evidence>
<dbReference type="AlphaFoldDB" id="A0A348G3Y9"/>
<organism evidence="1 2">
    <name type="scientific">Blastochloris tepida</name>
    <dbReference type="NCBI Taxonomy" id="2233851"/>
    <lineage>
        <taxon>Bacteria</taxon>
        <taxon>Pseudomonadati</taxon>
        <taxon>Pseudomonadota</taxon>
        <taxon>Alphaproteobacteria</taxon>
        <taxon>Hyphomicrobiales</taxon>
        <taxon>Blastochloridaceae</taxon>
        <taxon>Blastochloris</taxon>
    </lineage>
</organism>
<name>A0A348G3Y9_9HYPH</name>
<gene>
    <name evidence="1" type="ORF">BLTE_29570</name>
</gene>
<accession>A0A348G3Y9</accession>
<proteinExistence type="predicted"/>
<sequence>MKARPAGRAFARSIGSVHRLVIRFPVDPFGIPETASRKILCSITGFSATELRFSGLEGRKPYQSTTWTVTGARPAEIMPMRWAAARDKSITRPRT</sequence>
<dbReference type="Proteomes" id="UP000266934">
    <property type="component" value="Chromosome"/>
</dbReference>